<keyword evidence="1" id="KW-0732">Signal</keyword>
<feature type="chain" id="PRO_5045965748" description="SnoaL-like domain-containing protein" evidence="1">
    <location>
        <begin position="22"/>
        <end position="162"/>
    </location>
</feature>
<organism evidence="2 3">
    <name type="scientific">Paracoccus rhizosphaerae</name>
    <dbReference type="NCBI Taxonomy" id="1133347"/>
    <lineage>
        <taxon>Bacteria</taxon>
        <taxon>Pseudomonadati</taxon>
        <taxon>Pseudomonadota</taxon>
        <taxon>Alphaproteobacteria</taxon>
        <taxon>Rhodobacterales</taxon>
        <taxon>Paracoccaceae</taxon>
        <taxon>Paracoccus</taxon>
    </lineage>
</organism>
<evidence type="ECO:0000256" key="1">
    <source>
        <dbReference type="SAM" id="SignalP"/>
    </source>
</evidence>
<comment type="caution">
    <text evidence="2">The sequence shown here is derived from an EMBL/GenBank/DDBJ whole genome shotgun (WGS) entry which is preliminary data.</text>
</comment>
<gene>
    <name evidence="2" type="ORF">ACFFIZ_17010</name>
</gene>
<dbReference type="EMBL" id="JBHLWQ010000158">
    <property type="protein sequence ID" value="MFC0201961.1"/>
    <property type="molecule type" value="Genomic_DNA"/>
</dbReference>
<evidence type="ECO:0000313" key="2">
    <source>
        <dbReference type="EMBL" id="MFC0201961.1"/>
    </source>
</evidence>
<dbReference type="Proteomes" id="UP001589795">
    <property type="component" value="Unassembled WGS sequence"/>
</dbReference>
<accession>A0ABV6CMJ8</accession>
<evidence type="ECO:0008006" key="4">
    <source>
        <dbReference type="Google" id="ProtNLM"/>
    </source>
</evidence>
<keyword evidence="3" id="KW-1185">Reference proteome</keyword>
<name>A0ABV6CMJ8_9RHOB</name>
<sequence>MTRQITLAALAFLLVPPMAHAQDDAAQVAPYLDDRSTPERVVSSLYNAIDRKEYLRAHSYYASDAAPEFEPFRDGYANTESVRLRSGEVLSEGAAGTIHSAVPVAIEATTGDGVTVYAGCYRLSQVQPAAQELPPFRPIQITEGTLEETTHSFDEAMGTCSE</sequence>
<evidence type="ECO:0000313" key="3">
    <source>
        <dbReference type="Proteomes" id="UP001589795"/>
    </source>
</evidence>
<proteinExistence type="predicted"/>
<feature type="signal peptide" evidence="1">
    <location>
        <begin position="1"/>
        <end position="21"/>
    </location>
</feature>
<protein>
    <recommendedName>
        <fullName evidence="4">SnoaL-like domain-containing protein</fullName>
    </recommendedName>
</protein>
<dbReference type="RefSeq" id="WP_265507240.1">
    <property type="nucleotide sequence ID" value="NZ_JAOTBE010000027.1"/>
</dbReference>
<reference evidence="2 3" key="1">
    <citation type="submission" date="2024-09" db="EMBL/GenBank/DDBJ databases">
        <authorList>
            <person name="Sun Q."/>
            <person name="Mori K."/>
        </authorList>
    </citation>
    <scope>NUCLEOTIDE SEQUENCE [LARGE SCALE GENOMIC DNA]</scope>
    <source>
        <strain evidence="2 3">CCM 7904</strain>
    </source>
</reference>